<dbReference type="GO" id="GO:0007059">
    <property type="term" value="P:chromosome segregation"/>
    <property type="evidence" value="ECO:0007669"/>
    <property type="project" value="UniProtKB-KW"/>
</dbReference>
<keyword evidence="7" id="KW-0159">Chromosome partition</keyword>
<sequence length="827" mass="89828">MSTRKSAPKRQSGKKPAATARKRGAAKPTITPQIQLSQNLQREIFAVILVFLGLLTLLFSTFSGDQGVIGTQWNTAVARAFGTGKVLVPVALGILGGLMIFQERFSDNRLSGANILGTLMVLLSLLMLLEYPGYEIHREHPEFHVGAGGGVVGQTLLTILISGIGKGGALLFAVTIGLIGIMLTFNLTLRQIMAALLYYTGGLRILGRRLVGAPVQRAPMFDDYPEEHYRPLELPAPQAMPKVSNKRRQAIIEDTTSQEVMLTPIAERPAQASLFNRDLPDPSRPPRRKEVAPPPVAPNGSTSMAPTKRLKPADDAKANQQKASAEEAAFIEPDEALTHRAWPLPTLPTLDDFVEGQIGDEEKREKARIIEETLASFRVEARVVEANTGPAVTQFALQPAIGVKINKITSLQNDLALALAAPSLRIEAPVPGRSVVGIEIPNSAIATVAMRDVIGSEDFDAKRGKLKIPLGKDVSGNVVIADLAKMPHLLVAGSTGSGKSICINSIIISLLMKHTPNELKFIMVDPKMVELIVYNNIPHLLTPVVTELERVVSSLKWAVREMERRYKVFAKGGFRNLESYMQAARKRPDLEPMPYIVVIIDELADLMMLAPDEVETLICRLAQMARATGIHLILATQRPSVDVVTGLIKANFPTRIAFAVTSQIDSRVILDTPGAEQLLGRGDMLYLAVDAAKAIRVQGTFVSDGEVERVVQFWRLQIPPELAQANGSNTGTATNAQAAPAANSQTSMGDVFLQADEQDELLPKAIELVRQHQRASASMLQRRLRIGYSKAAQLIELLEQRGIVGPAEGSRSREVLNPNQGAQASDE</sequence>
<evidence type="ECO:0000256" key="13">
    <source>
        <dbReference type="ARBA" id="ARBA00024986"/>
    </source>
</evidence>
<dbReference type="GO" id="GO:0005886">
    <property type="term" value="C:plasma membrane"/>
    <property type="evidence" value="ECO:0007669"/>
    <property type="project" value="UniProtKB-SubCell"/>
</dbReference>
<dbReference type="STRING" id="70996.SE18_21035"/>
<feature type="transmembrane region" description="Helical" evidence="17">
    <location>
        <begin position="143"/>
        <end position="162"/>
    </location>
</feature>
<dbReference type="Pfam" id="PF13491">
    <property type="entry name" value="FtsK_4TM"/>
    <property type="match status" value="1"/>
</dbReference>
<protein>
    <submittedName>
        <fullName evidence="19">Cell division protein FtsK</fullName>
    </submittedName>
</protein>
<dbReference type="InterPro" id="IPR027417">
    <property type="entry name" value="P-loop_NTPase"/>
</dbReference>
<dbReference type="AlphaFoldDB" id="A0A0P6XE00"/>
<dbReference type="PATRIC" id="fig|70996.4.peg.2024"/>
<evidence type="ECO:0000259" key="18">
    <source>
        <dbReference type="PROSITE" id="PS50901"/>
    </source>
</evidence>
<keyword evidence="4 19" id="KW-0132">Cell division</keyword>
<dbReference type="InterPro" id="IPR050206">
    <property type="entry name" value="FtsK/SpoIIIE/SftA"/>
</dbReference>
<keyword evidence="11 17" id="KW-0472">Membrane</keyword>
<dbReference type="RefSeq" id="WP_054536435.1">
    <property type="nucleotide sequence ID" value="NZ_LGKP01000035.1"/>
</dbReference>
<dbReference type="GO" id="GO:0051301">
    <property type="term" value="P:cell division"/>
    <property type="evidence" value="ECO:0007669"/>
    <property type="project" value="UniProtKB-KW"/>
</dbReference>
<evidence type="ECO:0000256" key="11">
    <source>
        <dbReference type="ARBA" id="ARBA00023136"/>
    </source>
</evidence>
<dbReference type="Proteomes" id="UP000050277">
    <property type="component" value="Unassembled WGS sequence"/>
</dbReference>
<dbReference type="InterPro" id="IPR018541">
    <property type="entry name" value="Ftsk_gamma"/>
</dbReference>
<evidence type="ECO:0000256" key="9">
    <source>
        <dbReference type="ARBA" id="ARBA00022989"/>
    </source>
</evidence>
<evidence type="ECO:0000256" key="16">
    <source>
        <dbReference type="SAM" id="MobiDB-lite"/>
    </source>
</evidence>
<dbReference type="InterPro" id="IPR003593">
    <property type="entry name" value="AAA+_ATPase"/>
</dbReference>
<dbReference type="SMART" id="SM00843">
    <property type="entry name" value="Ftsk_gamma"/>
    <property type="match status" value="1"/>
</dbReference>
<dbReference type="PROSITE" id="PS50901">
    <property type="entry name" value="FTSK"/>
    <property type="match status" value="1"/>
</dbReference>
<keyword evidence="6 15" id="KW-0547">Nucleotide-binding</keyword>
<name>A0A0P6XE00_9CHLR</name>
<dbReference type="Gene3D" id="3.40.50.300">
    <property type="entry name" value="P-loop containing nucleotide triphosphate hydrolases"/>
    <property type="match status" value="1"/>
</dbReference>
<dbReference type="InterPro" id="IPR002543">
    <property type="entry name" value="FtsK_dom"/>
</dbReference>
<dbReference type="GO" id="GO:0005524">
    <property type="term" value="F:ATP binding"/>
    <property type="evidence" value="ECO:0007669"/>
    <property type="project" value="UniProtKB-UniRule"/>
</dbReference>
<feature type="compositionally biased region" description="Polar residues" evidence="16">
    <location>
        <begin position="817"/>
        <end position="827"/>
    </location>
</feature>
<evidence type="ECO:0000256" key="8">
    <source>
        <dbReference type="ARBA" id="ARBA00022840"/>
    </source>
</evidence>
<dbReference type="SUPFAM" id="SSF52540">
    <property type="entry name" value="P-loop containing nucleoside triphosphate hydrolases"/>
    <property type="match status" value="1"/>
</dbReference>
<keyword evidence="5 17" id="KW-0812">Transmembrane</keyword>
<evidence type="ECO:0000256" key="7">
    <source>
        <dbReference type="ARBA" id="ARBA00022829"/>
    </source>
</evidence>
<feature type="region of interest" description="Disordered" evidence="16">
    <location>
        <begin position="256"/>
        <end position="332"/>
    </location>
</feature>
<dbReference type="SMART" id="SM00382">
    <property type="entry name" value="AAA"/>
    <property type="match status" value="1"/>
</dbReference>
<comment type="similarity">
    <text evidence="2">Belongs to the FtsK/SpoIIIE/SftA family.</text>
</comment>
<evidence type="ECO:0000313" key="20">
    <source>
        <dbReference type="Proteomes" id="UP000050277"/>
    </source>
</evidence>
<evidence type="ECO:0000256" key="12">
    <source>
        <dbReference type="ARBA" id="ARBA00023306"/>
    </source>
</evidence>
<reference evidence="19 20" key="1">
    <citation type="submission" date="2015-07" db="EMBL/GenBank/DDBJ databases">
        <title>Whole genome sequence of Herpetosiphon geysericola DSM 7119.</title>
        <authorList>
            <person name="Hemp J."/>
            <person name="Ward L.M."/>
            <person name="Pace L.A."/>
            <person name="Fischer W.W."/>
        </authorList>
    </citation>
    <scope>NUCLEOTIDE SEQUENCE [LARGE SCALE GENOMIC DNA]</scope>
    <source>
        <strain evidence="19 20">DSM 7119</strain>
    </source>
</reference>
<comment type="subunit">
    <text evidence="14">Homohexamer. Forms a ring that surrounds DNA.</text>
</comment>
<feature type="transmembrane region" description="Helical" evidence="17">
    <location>
        <begin position="44"/>
        <end position="62"/>
    </location>
</feature>
<feature type="transmembrane region" description="Helical" evidence="17">
    <location>
        <begin position="82"/>
        <end position="101"/>
    </location>
</feature>
<feature type="domain" description="FtsK" evidence="18">
    <location>
        <begin position="475"/>
        <end position="667"/>
    </location>
</feature>
<feature type="compositionally biased region" description="Basic residues" evidence="16">
    <location>
        <begin position="1"/>
        <end position="13"/>
    </location>
</feature>
<proteinExistence type="inferred from homology"/>
<feature type="transmembrane region" description="Helical" evidence="17">
    <location>
        <begin position="113"/>
        <end position="131"/>
    </location>
</feature>
<dbReference type="Pfam" id="PF17854">
    <property type="entry name" value="FtsK_alpha"/>
    <property type="match status" value="1"/>
</dbReference>
<dbReference type="PANTHER" id="PTHR22683">
    <property type="entry name" value="SPORULATION PROTEIN RELATED"/>
    <property type="match status" value="1"/>
</dbReference>
<dbReference type="Gene3D" id="3.30.980.40">
    <property type="match status" value="1"/>
</dbReference>
<organism evidence="19 20">
    <name type="scientific">Herpetosiphon geysericola</name>
    <dbReference type="NCBI Taxonomy" id="70996"/>
    <lineage>
        <taxon>Bacteria</taxon>
        <taxon>Bacillati</taxon>
        <taxon>Chloroflexota</taxon>
        <taxon>Chloroflexia</taxon>
        <taxon>Herpetosiphonales</taxon>
        <taxon>Herpetosiphonaceae</taxon>
        <taxon>Herpetosiphon</taxon>
    </lineage>
</organism>
<dbReference type="EMBL" id="LGKP01000035">
    <property type="protein sequence ID" value="KPL81184.1"/>
    <property type="molecule type" value="Genomic_DNA"/>
</dbReference>
<evidence type="ECO:0000256" key="5">
    <source>
        <dbReference type="ARBA" id="ARBA00022692"/>
    </source>
</evidence>
<dbReference type="SUPFAM" id="SSF46785">
    <property type="entry name" value="Winged helix' DNA-binding domain"/>
    <property type="match status" value="1"/>
</dbReference>
<dbReference type="PANTHER" id="PTHR22683:SF41">
    <property type="entry name" value="DNA TRANSLOCASE FTSK"/>
    <property type="match status" value="1"/>
</dbReference>
<evidence type="ECO:0000256" key="14">
    <source>
        <dbReference type="ARBA" id="ARBA00025923"/>
    </source>
</evidence>
<evidence type="ECO:0000256" key="1">
    <source>
        <dbReference type="ARBA" id="ARBA00004651"/>
    </source>
</evidence>
<comment type="function">
    <text evidence="13">Essential cell division protein that coordinates cell division and chromosome segregation. The N-terminus is involved in assembly of the cell-division machinery. The C-terminus functions as a DNA motor that moves dsDNA in an ATP-dependent manner towards the dif recombination site, which is located within the replication terminus region. Required for activation of the Xer recombinase, allowing activation of chromosome unlinking by recombination.</text>
</comment>
<keyword evidence="20" id="KW-1185">Reference proteome</keyword>
<feature type="region of interest" description="Disordered" evidence="16">
    <location>
        <begin position="1"/>
        <end position="26"/>
    </location>
</feature>
<comment type="subcellular location">
    <subcellularLocation>
        <location evidence="1">Cell membrane</location>
        <topology evidence="1">Multi-pass membrane protein</topology>
    </subcellularLocation>
</comment>
<keyword evidence="12" id="KW-0131">Cell cycle</keyword>
<dbReference type="GO" id="GO:0003677">
    <property type="term" value="F:DNA binding"/>
    <property type="evidence" value="ECO:0007669"/>
    <property type="project" value="UniProtKB-KW"/>
</dbReference>
<evidence type="ECO:0000256" key="2">
    <source>
        <dbReference type="ARBA" id="ARBA00006474"/>
    </source>
</evidence>
<dbReference type="InterPro" id="IPR036388">
    <property type="entry name" value="WH-like_DNA-bd_sf"/>
</dbReference>
<evidence type="ECO:0000256" key="15">
    <source>
        <dbReference type="PROSITE-ProRule" id="PRU00289"/>
    </source>
</evidence>
<keyword evidence="8 15" id="KW-0067">ATP-binding</keyword>
<comment type="caution">
    <text evidence="19">The sequence shown here is derived from an EMBL/GenBank/DDBJ whole genome shotgun (WGS) entry which is preliminary data.</text>
</comment>
<evidence type="ECO:0000256" key="3">
    <source>
        <dbReference type="ARBA" id="ARBA00022475"/>
    </source>
</evidence>
<dbReference type="Pfam" id="PF09397">
    <property type="entry name" value="FtsK_gamma"/>
    <property type="match status" value="1"/>
</dbReference>
<dbReference type="Gene3D" id="1.10.10.10">
    <property type="entry name" value="Winged helix-like DNA-binding domain superfamily/Winged helix DNA-binding domain"/>
    <property type="match status" value="1"/>
</dbReference>
<gene>
    <name evidence="19" type="ORF">SE18_21035</name>
</gene>
<dbReference type="InterPro" id="IPR041027">
    <property type="entry name" value="FtsK_alpha"/>
</dbReference>
<feature type="binding site" evidence="15">
    <location>
        <begin position="493"/>
        <end position="500"/>
    </location>
    <ligand>
        <name>ATP</name>
        <dbReference type="ChEBI" id="CHEBI:30616"/>
    </ligand>
</feature>
<evidence type="ECO:0000256" key="10">
    <source>
        <dbReference type="ARBA" id="ARBA00023125"/>
    </source>
</evidence>
<keyword evidence="3" id="KW-1003">Cell membrane</keyword>
<feature type="region of interest" description="Disordered" evidence="16">
    <location>
        <begin position="806"/>
        <end position="827"/>
    </location>
</feature>
<keyword evidence="9 17" id="KW-1133">Transmembrane helix</keyword>
<dbReference type="OrthoDB" id="9807790at2"/>
<evidence type="ECO:0000256" key="4">
    <source>
        <dbReference type="ARBA" id="ARBA00022618"/>
    </source>
</evidence>
<evidence type="ECO:0000313" key="19">
    <source>
        <dbReference type="EMBL" id="KPL81184.1"/>
    </source>
</evidence>
<dbReference type="Pfam" id="PF01580">
    <property type="entry name" value="FtsK_SpoIIIE"/>
    <property type="match status" value="1"/>
</dbReference>
<dbReference type="InterPro" id="IPR036390">
    <property type="entry name" value="WH_DNA-bd_sf"/>
</dbReference>
<feature type="region of interest" description="Disordered" evidence="16">
    <location>
        <begin position="725"/>
        <end position="745"/>
    </location>
</feature>
<evidence type="ECO:0000256" key="6">
    <source>
        <dbReference type="ARBA" id="ARBA00022741"/>
    </source>
</evidence>
<dbReference type="InterPro" id="IPR025199">
    <property type="entry name" value="FtsK_4TM"/>
</dbReference>
<evidence type="ECO:0000256" key="17">
    <source>
        <dbReference type="SAM" id="Phobius"/>
    </source>
</evidence>
<keyword evidence="10" id="KW-0238">DNA-binding</keyword>
<feature type="transmembrane region" description="Helical" evidence="17">
    <location>
        <begin position="169"/>
        <end position="189"/>
    </location>
</feature>
<accession>A0A0P6XE00</accession>